<evidence type="ECO:0000256" key="4">
    <source>
        <dbReference type="ARBA" id="ARBA00012895"/>
    </source>
</evidence>
<dbReference type="Gramene" id="TVU04927">
    <property type="protein sequence ID" value="TVU04927"/>
    <property type="gene ID" value="EJB05_48071"/>
</dbReference>
<sequence length="396" mass="45627">MGQDGTATESMTGSRVNEFENHIVAQDMEPEDVYKIIKDIMASQAQIIIHGEDGEDIFFEIPKRGRKYMDHSHSSTIPLLRAGNNSIRSFIHDRTTHDYCMTIWVMMVITEIIANRVTITELELYHMNEVLFDNKQTVDRILNDICCMIRCKRRSLNVLSAQRGSVVGDISMRMNNGRVVECSEVALIPNDTRKISEIMVNKNATEIKFILIVQTEFMFQHLQKMKFHTLQHCIIVTACGVPDFSTLEFIQLLKLTINLPIYALTDPDPLGIKTLTVYARGSIKTAQENFNLAIPDIQWLGISTLDYEDFGLVLNCQNSVALSQTEIKRLSDLLTDEYLQLPDVWKKRIRHIVDSKRKMCYEDLHFYGCEFAAKTFLPWLIDRLREPRRPSCVINI</sequence>
<evidence type="ECO:0000313" key="13">
    <source>
        <dbReference type="EMBL" id="TVU04927.1"/>
    </source>
</evidence>
<gene>
    <name evidence="13" type="ORF">EJB05_48071</name>
</gene>
<dbReference type="Gene3D" id="3.40.1360.10">
    <property type="match status" value="1"/>
</dbReference>
<dbReference type="OrthoDB" id="5377392at2759"/>
<dbReference type="GO" id="GO:0003677">
    <property type="term" value="F:DNA binding"/>
    <property type="evidence" value="ECO:0007669"/>
    <property type="project" value="UniProtKB-UniRule"/>
</dbReference>
<dbReference type="PRINTS" id="PR01550">
    <property type="entry name" value="TOP6AFAMILY"/>
</dbReference>
<evidence type="ECO:0000256" key="3">
    <source>
        <dbReference type="ARBA" id="ARBA00006559"/>
    </source>
</evidence>
<dbReference type="EMBL" id="RWGY01000051">
    <property type="protein sequence ID" value="TVU04927.1"/>
    <property type="molecule type" value="Genomic_DNA"/>
</dbReference>
<dbReference type="GO" id="GO:0003918">
    <property type="term" value="F:DNA topoisomerase type II (double strand cut, ATP-hydrolyzing) activity"/>
    <property type="evidence" value="ECO:0007669"/>
    <property type="project" value="UniProtKB-EC"/>
</dbReference>
<dbReference type="InterPro" id="IPR036388">
    <property type="entry name" value="WH-like_DNA-bd_sf"/>
</dbReference>
<dbReference type="GO" id="GO:0005694">
    <property type="term" value="C:chromosome"/>
    <property type="evidence" value="ECO:0007669"/>
    <property type="project" value="InterPro"/>
</dbReference>
<keyword evidence="8 10" id="KW-0238">DNA-binding</keyword>
<protein>
    <recommendedName>
        <fullName evidence="4">DNA topoisomerase (ATP-hydrolyzing)</fullName>
        <ecNumber evidence="4">5.6.2.2</ecNumber>
    </recommendedName>
</protein>
<name>A0A5J9T144_9POAL</name>
<dbReference type="PANTHER" id="PTHR10848">
    <property type="entry name" value="MEIOTIC RECOMBINATION PROTEIN SPO11"/>
    <property type="match status" value="1"/>
</dbReference>
<dbReference type="Gene3D" id="1.10.10.10">
    <property type="entry name" value="Winged helix-like DNA-binding domain superfamily/Winged helix DNA-binding domain"/>
    <property type="match status" value="1"/>
</dbReference>
<keyword evidence="6" id="KW-0460">Magnesium</keyword>
<keyword evidence="7" id="KW-0799">Topoisomerase</keyword>
<organism evidence="13 14">
    <name type="scientific">Eragrostis curvula</name>
    <name type="common">weeping love grass</name>
    <dbReference type="NCBI Taxonomy" id="38414"/>
    <lineage>
        <taxon>Eukaryota</taxon>
        <taxon>Viridiplantae</taxon>
        <taxon>Streptophyta</taxon>
        <taxon>Embryophyta</taxon>
        <taxon>Tracheophyta</taxon>
        <taxon>Spermatophyta</taxon>
        <taxon>Magnoliopsida</taxon>
        <taxon>Liliopsida</taxon>
        <taxon>Poales</taxon>
        <taxon>Poaceae</taxon>
        <taxon>PACMAD clade</taxon>
        <taxon>Chloridoideae</taxon>
        <taxon>Eragrostideae</taxon>
        <taxon>Eragrostidinae</taxon>
        <taxon>Eragrostis</taxon>
    </lineage>
</organism>
<comment type="caution">
    <text evidence="10">Lacks conserved residue(s) required for the propagation of feature annotation.</text>
</comment>
<evidence type="ECO:0000256" key="6">
    <source>
        <dbReference type="ARBA" id="ARBA00022842"/>
    </source>
</evidence>
<evidence type="ECO:0000313" key="14">
    <source>
        <dbReference type="Proteomes" id="UP000324897"/>
    </source>
</evidence>
<evidence type="ECO:0000256" key="7">
    <source>
        <dbReference type="ARBA" id="ARBA00023029"/>
    </source>
</evidence>
<keyword evidence="5" id="KW-0479">Metal-binding</keyword>
<evidence type="ECO:0000256" key="5">
    <source>
        <dbReference type="ARBA" id="ARBA00022723"/>
    </source>
</evidence>
<keyword evidence="9" id="KW-0413">Isomerase</keyword>
<comment type="similarity">
    <text evidence="3 10">Belongs to the TOP6A family.</text>
</comment>
<evidence type="ECO:0000256" key="10">
    <source>
        <dbReference type="PROSITE-ProRule" id="PRU01385"/>
    </source>
</evidence>
<dbReference type="GO" id="GO:0005524">
    <property type="term" value="F:ATP binding"/>
    <property type="evidence" value="ECO:0007669"/>
    <property type="project" value="InterPro"/>
</dbReference>
<dbReference type="InterPro" id="IPR002815">
    <property type="entry name" value="Spo11/TopoVI_A"/>
</dbReference>
<dbReference type="PROSITE" id="PS52041">
    <property type="entry name" value="TOPO_IIB"/>
    <property type="match status" value="1"/>
</dbReference>
<comment type="catalytic activity">
    <reaction evidence="1">
        <text>ATP-dependent breakage, passage and rejoining of double-stranded DNA.</text>
        <dbReference type="EC" id="5.6.2.2"/>
    </reaction>
</comment>
<dbReference type="GO" id="GO:0046872">
    <property type="term" value="F:metal ion binding"/>
    <property type="evidence" value="ECO:0007669"/>
    <property type="project" value="UniProtKB-KW"/>
</dbReference>
<feature type="domain" description="Spo11/DNA topoisomerase VI subunit A N-terminal" evidence="11">
    <location>
        <begin position="99"/>
        <end position="158"/>
    </location>
</feature>
<dbReference type="CDD" id="cd00223">
    <property type="entry name" value="TOPRIM_TopoIIB_SPO"/>
    <property type="match status" value="1"/>
</dbReference>
<dbReference type="Pfam" id="PF04406">
    <property type="entry name" value="TP6A_N"/>
    <property type="match status" value="1"/>
</dbReference>
<comment type="cofactor">
    <cofactor evidence="2">
        <name>Mg(2+)</name>
        <dbReference type="ChEBI" id="CHEBI:18420"/>
    </cofactor>
</comment>
<dbReference type="InterPro" id="IPR034136">
    <property type="entry name" value="TOPRIM_Topo6A/Spo11"/>
</dbReference>
<evidence type="ECO:0000256" key="8">
    <source>
        <dbReference type="ARBA" id="ARBA00023125"/>
    </source>
</evidence>
<dbReference type="InterPro" id="IPR013049">
    <property type="entry name" value="Spo11/TopoVI_A_N"/>
</dbReference>
<proteinExistence type="inferred from homology"/>
<evidence type="ECO:0000259" key="12">
    <source>
        <dbReference type="Pfam" id="PF21180"/>
    </source>
</evidence>
<keyword evidence="14" id="KW-1185">Reference proteome</keyword>
<dbReference type="PANTHER" id="PTHR10848:SF0">
    <property type="entry name" value="MEIOTIC RECOMBINATION PROTEIN SPO11"/>
    <property type="match status" value="1"/>
</dbReference>
<accession>A0A5J9T144</accession>
<dbReference type="AlphaFoldDB" id="A0A5J9T144"/>
<reference evidence="13 14" key="1">
    <citation type="journal article" date="2019" name="Sci. Rep.">
        <title>A high-quality genome of Eragrostis curvula grass provides insights into Poaceae evolution and supports new strategies to enhance forage quality.</title>
        <authorList>
            <person name="Carballo J."/>
            <person name="Santos B.A.C.M."/>
            <person name="Zappacosta D."/>
            <person name="Garbus I."/>
            <person name="Selva J.P."/>
            <person name="Gallo C.A."/>
            <person name="Diaz A."/>
            <person name="Albertini E."/>
            <person name="Caccamo M."/>
            <person name="Echenique V."/>
        </authorList>
    </citation>
    <scope>NUCLEOTIDE SEQUENCE [LARGE SCALE GENOMIC DNA]</scope>
    <source>
        <strain evidence="14">cv. Victoria</strain>
        <tissue evidence="13">Leaf</tissue>
    </source>
</reference>
<evidence type="ECO:0000259" key="11">
    <source>
        <dbReference type="Pfam" id="PF04406"/>
    </source>
</evidence>
<feature type="domain" description="Topoisomerase 6 subunit A/Spo11 TOPRIM" evidence="12">
    <location>
        <begin position="209"/>
        <end position="378"/>
    </location>
</feature>
<evidence type="ECO:0000256" key="9">
    <source>
        <dbReference type="ARBA" id="ARBA00023235"/>
    </source>
</evidence>
<dbReference type="Proteomes" id="UP000324897">
    <property type="component" value="Unassembled WGS sequence"/>
</dbReference>
<dbReference type="Pfam" id="PF21180">
    <property type="entry name" value="TOP6A-Spo11_Toprim"/>
    <property type="match status" value="1"/>
</dbReference>
<evidence type="ECO:0000256" key="2">
    <source>
        <dbReference type="ARBA" id="ARBA00001946"/>
    </source>
</evidence>
<dbReference type="InterPro" id="IPR036078">
    <property type="entry name" value="Spo11/TopoVI_A_sf"/>
</dbReference>
<comment type="caution">
    <text evidence="13">The sequence shown here is derived from an EMBL/GenBank/DDBJ whole genome shotgun (WGS) entry which is preliminary data.</text>
</comment>
<dbReference type="GO" id="GO:0006259">
    <property type="term" value="P:DNA metabolic process"/>
    <property type="evidence" value="ECO:0007669"/>
    <property type="project" value="InterPro"/>
</dbReference>
<evidence type="ECO:0000256" key="1">
    <source>
        <dbReference type="ARBA" id="ARBA00000185"/>
    </source>
</evidence>
<dbReference type="EC" id="5.6.2.2" evidence="4"/>
<dbReference type="SUPFAM" id="SSF56726">
    <property type="entry name" value="DNA topoisomerase IV, alpha subunit"/>
    <property type="match status" value="1"/>
</dbReference>